<evidence type="ECO:0000256" key="17">
    <source>
        <dbReference type="PROSITE-ProRule" id="PRU00703"/>
    </source>
</evidence>
<feature type="active site" evidence="15">
    <location>
        <position position="50"/>
    </location>
</feature>
<evidence type="ECO:0000256" key="15">
    <source>
        <dbReference type="PIRSR" id="PIRSR006404-1"/>
    </source>
</evidence>
<dbReference type="GO" id="GO:0006508">
    <property type="term" value="P:proteolysis"/>
    <property type="evidence" value="ECO:0007669"/>
    <property type="project" value="UniProtKB-KW"/>
</dbReference>
<keyword evidence="12 17" id="KW-0129">CBS domain</keyword>
<evidence type="ECO:0000256" key="5">
    <source>
        <dbReference type="ARBA" id="ARBA00022692"/>
    </source>
</evidence>
<keyword evidence="13 14" id="KW-0472">Membrane</keyword>
<evidence type="ECO:0000256" key="4">
    <source>
        <dbReference type="ARBA" id="ARBA00022670"/>
    </source>
</evidence>
<keyword evidence="4 14" id="KW-0645">Protease</keyword>
<dbReference type="InterPro" id="IPR000644">
    <property type="entry name" value="CBS_dom"/>
</dbReference>
<accession>A0A833DSB2</accession>
<evidence type="ECO:0000256" key="16">
    <source>
        <dbReference type="PIRSR" id="PIRSR006404-2"/>
    </source>
</evidence>
<dbReference type="EMBL" id="DQSV01000089">
    <property type="protein sequence ID" value="HIP17547.1"/>
    <property type="molecule type" value="Genomic_DNA"/>
</dbReference>
<name>A0A833DSB2_9EURY</name>
<dbReference type="PROSITE" id="PS51371">
    <property type="entry name" value="CBS"/>
    <property type="match status" value="1"/>
</dbReference>
<dbReference type="PIRSF" id="PIRSF006404">
    <property type="entry name" value="UCP006404_Pept_M50_CBS"/>
    <property type="match status" value="1"/>
</dbReference>
<gene>
    <name evidence="19" type="ORF">EYG76_04545</name>
</gene>
<evidence type="ECO:0000256" key="13">
    <source>
        <dbReference type="ARBA" id="ARBA00023136"/>
    </source>
</evidence>
<evidence type="ECO:0000259" key="18">
    <source>
        <dbReference type="PROSITE" id="PS51371"/>
    </source>
</evidence>
<feature type="binding site" evidence="16">
    <location>
        <position position="53"/>
    </location>
    <ligand>
        <name>Zn(2+)</name>
        <dbReference type="ChEBI" id="CHEBI:29105"/>
        <note>catalytic</note>
    </ligand>
</feature>
<dbReference type="GO" id="GO:0008237">
    <property type="term" value="F:metallopeptidase activity"/>
    <property type="evidence" value="ECO:0007669"/>
    <property type="project" value="UniProtKB-UniRule"/>
</dbReference>
<evidence type="ECO:0000256" key="1">
    <source>
        <dbReference type="ARBA" id="ARBA00004651"/>
    </source>
</evidence>
<dbReference type="Pfam" id="PF02163">
    <property type="entry name" value="Peptidase_M50"/>
    <property type="match status" value="2"/>
</dbReference>
<feature type="domain" description="CBS" evidence="18">
    <location>
        <begin position="226"/>
        <end position="283"/>
    </location>
</feature>
<dbReference type="SUPFAM" id="SSF54631">
    <property type="entry name" value="CBS-domain pair"/>
    <property type="match status" value="1"/>
</dbReference>
<proteinExistence type="inferred from homology"/>
<comment type="cofactor">
    <cofactor evidence="14 16">
        <name>Zn(2+)</name>
        <dbReference type="ChEBI" id="CHEBI:29105"/>
    </cofactor>
    <text evidence="14 16">Binds 1 zinc ion per subunit.</text>
</comment>
<evidence type="ECO:0000256" key="6">
    <source>
        <dbReference type="ARBA" id="ARBA00022723"/>
    </source>
</evidence>
<dbReference type="GO" id="GO:0005886">
    <property type="term" value="C:plasma membrane"/>
    <property type="evidence" value="ECO:0007669"/>
    <property type="project" value="UniProtKB-SubCell"/>
</dbReference>
<evidence type="ECO:0000313" key="19">
    <source>
        <dbReference type="EMBL" id="HIP17547.1"/>
    </source>
</evidence>
<keyword evidence="9 14" id="KW-0862">Zinc</keyword>
<feature type="transmembrane region" description="Helical" evidence="14">
    <location>
        <begin position="176"/>
        <end position="202"/>
    </location>
</feature>
<evidence type="ECO:0000256" key="14">
    <source>
        <dbReference type="PIRNR" id="PIRNR006404"/>
    </source>
</evidence>
<dbReference type="CDD" id="cd06164">
    <property type="entry name" value="S2P-M50_SpoIVFB_CBS"/>
    <property type="match status" value="1"/>
</dbReference>
<evidence type="ECO:0000256" key="9">
    <source>
        <dbReference type="ARBA" id="ARBA00022833"/>
    </source>
</evidence>
<evidence type="ECO:0000256" key="2">
    <source>
        <dbReference type="ARBA" id="ARBA00007931"/>
    </source>
</evidence>
<keyword evidence="11 14" id="KW-0482">Metalloprotease</keyword>
<dbReference type="Pfam" id="PF00571">
    <property type="entry name" value="CBS"/>
    <property type="match status" value="2"/>
</dbReference>
<keyword evidence="3 14" id="KW-1003">Cell membrane</keyword>
<evidence type="ECO:0000256" key="7">
    <source>
        <dbReference type="ARBA" id="ARBA00022737"/>
    </source>
</evidence>
<keyword evidence="7" id="KW-0677">Repeat</keyword>
<comment type="caution">
    <text evidence="19">The sequence shown here is derived from an EMBL/GenBank/DDBJ whole genome shotgun (WGS) entry which is preliminary data.</text>
</comment>
<feature type="binding site" evidence="16">
    <location>
        <position position="148"/>
    </location>
    <ligand>
        <name>Zn(2+)</name>
        <dbReference type="ChEBI" id="CHEBI:29105"/>
        <note>catalytic</note>
    </ligand>
</feature>
<sequence length="347" mass="39120">MQSFRIAKIMGIPIELHFTFLLLLILVYYFWGLDGFLLYVILFISVVLHELSHSYMAKKYGVNIEKILLLPIGGMAMMDKIPKEGEFKIAIAGPLVSIFLGVLLYGLSQFINFPILNIGGESYPLITTVGVLNIMLGVFNLLPAFPMDGGRILRALLTPRLGYLKATKIASTLGQYFSFILLVLGIISLNIILILIALFIYYGASQEYHVLITQSIFDKIKAKDIMSPKIVSLSPENTVKDMVYLMFKHRYMGYPVVERDKLIGTVSFNDISVVSDDILVKDIMKSPKVVSPNDNLNDIIFKLANSERVYVVEKDKLKGIISKTDVLRILRILGLKNNQIIEKYINN</sequence>
<evidence type="ECO:0000256" key="12">
    <source>
        <dbReference type="ARBA" id="ARBA00023122"/>
    </source>
</evidence>
<evidence type="ECO:0000256" key="8">
    <source>
        <dbReference type="ARBA" id="ARBA00022801"/>
    </source>
</evidence>
<keyword evidence="10 14" id="KW-1133">Transmembrane helix</keyword>
<comment type="similarity">
    <text evidence="2 14">Belongs to the peptidase M50B family.</text>
</comment>
<evidence type="ECO:0000313" key="20">
    <source>
        <dbReference type="Proteomes" id="UP000605144"/>
    </source>
</evidence>
<comment type="subcellular location">
    <subcellularLocation>
        <location evidence="1 14">Cell membrane</location>
        <topology evidence="1 14">Multi-pass membrane protein</topology>
    </subcellularLocation>
</comment>
<feature type="transmembrane region" description="Helical" evidence="14">
    <location>
        <begin position="37"/>
        <end position="56"/>
    </location>
</feature>
<dbReference type="AlphaFoldDB" id="A0A833DSB2"/>
<dbReference type="GO" id="GO:0046872">
    <property type="term" value="F:metal ion binding"/>
    <property type="evidence" value="ECO:0007669"/>
    <property type="project" value="UniProtKB-UniRule"/>
</dbReference>
<dbReference type="PANTHER" id="PTHR39188:SF3">
    <property type="entry name" value="STAGE IV SPORULATION PROTEIN FB"/>
    <property type="match status" value="1"/>
</dbReference>
<feature type="transmembrane region" description="Helical" evidence="14">
    <location>
        <begin position="87"/>
        <end position="111"/>
    </location>
</feature>
<organism evidence="19 20">
    <name type="scientific">Methanothermococcus okinawensis</name>
    <dbReference type="NCBI Taxonomy" id="155863"/>
    <lineage>
        <taxon>Archaea</taxon>
        <taxon>Methanobacteriati</taxon>
        <taxon>Methanobacteriota</taxon>
        <taxon>Methanomada group</taxon>
        <taxon>Methanococci</taxon>
        <taxon>Methanococcales</taxon>
        <taxon>Methanococcaceae</taxon>
        <taxon>Methanothermococcus</taxon>
    </lineage>
</organism>
<reference evidence="19" key="1">
    <citation type="journal article" date="2020" name="ISME J.">
        <title>Gammaproteobacteria mediating utilization of methyl-, sulfur- and petroleum organic compounds in deep ocean hydrothermal plumes.</title>
        <authorList>
            <person name="Zhou Z."/>
            <person name="Liu Y."/>
            <person name="Pan J."/>
            <person name="Cron B.R."/>
            <person name="Toner B.M."/>
            <person name="Anantharaman K."/>
            <person name="Breier J.A."/>
            <person name="Dick G.J."/>
            <person name="Li M."/>
        </authorList>
    </citation>
    <scope>NUCLEOTIDE SEQUENCE</scope>
    <source>
        <strain evidence="19">SZUA-1385</strain>
    </source>
</reference>
<feature type="binding site" evidence="16">
    <location>
        <position position="49"/>
    </location>
    <ligand>
        <name>Zn(2+)</name>
        <dbReference type="ChEBI" id="CHEBI:29105"/>
        <note>catalytic</note>
    </ligand>
</feature>
<dbReference type="Proteomes" id="UP000605144">
    <property type="component" value="Unassembled WGS sequence"/>
</dbReference>
<keyword evidence="8 14" id="KW-0378">Hydrolase</keyword>
<dbReference type="PANTHER" id="PTHR39188">
    <property type="entry name" value="MEMBRANE-ASSOCIATED ZINC METALLOPROTEASE M50B"/>
    <property type="match status" value="1"/>
</dbReference>
<feature type="transmembrane region" description="Helical" evidence="14">
    <location>
        <begin position="123"/>
        <end position="145"/>
    </location>
</feature>
<dbReference type="InterPro" id="IPR046342">
    <property type="entry name" value="CBS_dom_sf"/>
</dbReference>
<protein>
    <recommendedName>
        <fullName evidence="14">Zinc metalloprotease</fullName>
    </recommendedName>
</protein>
<dbReference type="InterPro" id="IPR016483">
    <property type="entry name" value="UCP006404_Pept_M50_CBS"/>
</dbReference>
<keyword evidence="6 14" id="KW-0479">Metal-binding</keyword>
<dbReference type="Gene3D" id="3.10.580.10">
    <property type="entry name" value="CBS-domain"/>
    <property type="match status" value="2"/>
</dbReference>
<dbReference type="SMART" id="SM00116">
    <property type="entry name" value="CBS"/>
    <property type="match status" value="2"/>
</dbReference>
<feature type="transmembrane region" description="Helical" evidence="14">
    <location>
        <begin position="12"/>
        <end position="31"/>
    </location>
</feature>
<evidence type="ECO:0000256" key="10">
    <source>
        <dbReference type="ARBA" id="ARBA00022989"/>
    </source>
</evidence>
<keyword evidence="5 14" id="KW-0812">Transmembrane</keyword>
<evidence type="ECO:0000256" key="11">
    <source>
        <dbReference type="ARBA" id="ARBA00023049"/>
    </source>
</evidence>
<evidence type="ECO:0000256" key="3">
    <source>
        <dbReference type="ARBA" id="ARBA00022475"/>
    </source>
</evidence>
<dbReference type="InterPro" id="IPR008915">
    <property type="entry name" value="Peptidase_M50"/>
</dbReference>